<keyword evidence="2" id="KW-0472">Membrane</keyword>
<evidence type="ECO:0000313" key="3">
    <source>
        <dbReference type="EMBL" id="CAE0439376.1"/>
    </source>
</evidence>
<evidence type="ECO:0000256" key="2">
    <source>
        <dbReference type="SAM" id="Phobius"/>
    </source>
</evidence>
<reference evidence="3" key="1">
    <citation type="submission" date="2021-01" db="EMBL/GenBank/DDBJ databases">
        <authorList>
            <person name="Corre E."/>
            <person name="Pelletier E."/>
            <person name="Niang G."/>
            <person name="Scheremetjew M."/>
            <person name="Finn R."/>
            <person name="Kale V."/>
            <person name="Holt S."/>
            <person name="Cochrane G."/>
            <person name="Meng A."/>
            <person name="Brown T."/>
            <person name="Cohen L."/>
        </authorList>
    </citation>
    <scope>NUCLEOTIDE SEQUENCE</scope>
    <source>
        <strain evidence="3">GSBS06</strain>
    </source>
</reference>
<feature type="transmembrane region" description="Helical" evidence="2">
    <location>
        <begin position="63"/>
        <end position="81"/>
    </location>
</feature>
<dbReference type="AlphaFoldDB" id="A0A7S3LRW1"/>
<evidence type="ECO:0000256" key="1">
    <source>
        <dbReference type="SAM" id="MobiDB-lite"/>
    </source>
</evidence>
<keyword evidence="2" id="KW-1133">Transmembrane helix</keyword>
<feature type="transmembrane region" description="Helical" evidence="2">
    <location>
        <begin position="210"/>
        <end position="234"/>
    </location>
</feature>
<organism evidence="3">
    <name type="scientific">Aplanochytrium stocchinoi</name>
    <dbReference type="NCBI Taxonomy" id="215587"/>
    <lineage>
        <taxon>Eukaryota</taxon>
        <taxon>Sar</taxon>
        <taxon>Stramenopiles</taxon>
        <taxon>Bigyra</taxon>
        <taxon>Labyrinthulomycetes</taxon>
        <taxon>Thraustochytrida</taxon>
        <taxon>Thraustochytriidae</taxon>
        <taxon>Aplanochytrium</taxon>
    </lineage>
</organism>
<feature type="transmembrane region" description="Helical" evidence="2">
    <location>
        <begin position="127"/>
        <end position="146"/>
    </location>
</feature>
<protein>
    <submittedName>
        <fullName evidence="3">Uncharacterized protein</fullName>
    </submittedName>
</protein>
<name>A0A7S3LRW1_9STRA</name>
<dbReference type="EMBL" id="HBIN01012725">
    <property type="protein sequence ID" value="CAE0439376.1"/>
    <property type="molecule type" value="Transcribed_RNA"/>
</dbReference>
<feature type="transmembrane region" description="Helical" evidence="2">
    <location>
        <begin position="274"/>
        <end position="296"/>
    </location>
</feature>
<feature type="transmembrane region" description="Helical" evidence="2">
    <location>
        <begin position="176"/>
        <end position="198"/>
    </location>
</feature>
<feature type="transmembrane region" description="Helical" evidence="2">
    <location>
        <begin position="93"/>
        <end position="115"/>
    </location>
</feature>
<sequence>MSTENKCIQLRPSPVCGYRGSCLNATTCVCESGWGKSTEMAVYLKGVSSTISDENLVCDTNETLLTVLYGIALAGIFWASYKHLIRIRKPKHAIRLIPLLSSYFCAIMCISIRLIDHSRYLAQDSPFTFFYCMCWFLANSSSLIFYNRFVEYQAKSSHVAKLNGVSSRIRVDILKVVQWGVLFVDSVIWSLILSTGFIDSFEQDEAILKSAFAIYVVRNLYAAWADVYYIGALVHDCRQVLSNMPGSLSGLSRVVAPTGLTETLKTKTIPGLLYLRNLTFAFNMFVIWFHLLPLFWDLWWNAFKYFIPIKMLVGVIMNVEVIDATARARTKENSKKTEGETEKATSGKPNSTVAFDASAYEASHITSDLDHVITEADI</sequence>
<keyword evidence="2" id="KW-0812">Transmembrane</keyword>
<feature type="transmembrane region" description="Helical" evidence="2">
    <location>
        <begin position="302"/>
        <end position="322"/>
    </location>
</feature>
<proteinExistence type="predicted"/>
<feature type="region of interest" description="Disordered" evidence="1">
    <location>
        <begin position="329"/>
        <end position="350"/>
    </location>
</feature>
<feature type="compositionally biased region" description="Basic and acidic residues" evidence="1">
    <location>
        <begin position="329"/>
        <end position="345"/>
    </location>
</feature>
<accession>A0A7S3LRW1</accession>
<gene>
    <name evidence="3" type="ORF">ASTO00021_LOCUS9583</name>
</gene>